<protein>
    <submittedName>
        <fullName evidence="1">Unannotated protein</fullName>
    </submittedName>
</protein>
<dbReference type="AlphaFoldDB" id="A0A6J7KI19"/>
<accession>A0A6J7KI19</accession>
<sequence length="301" mass="34055">MHIDAAAFALASLAAERESVDVNLLPSSPPAPDESLASWCFWFGQAAAGGDWEAIRASFESWLLVNRCDWAAIEALTEFLTVLGWGSEARKFVALSFDPWASLSWRRVVESRGLVGEDRLARLAEIWRWDPSSSFVCHELGECLTEVDRDLAQVWYRRATIRNPQFGWTWWNWSKLQTKNNSTFRERIAVLEKAATLMSESPHGLEPARAYVELAVTTRKWRQALNLLYGVSMQSSSIDGLATVFDVCLRYGRVSEASVVFGRLLEIPEAEQHWVIGLMANYPLRSVAARADWDPDVPLFR</sequence>
<evidence type="ECO:0000313" key="1">
    <source>
        <dbReference type="EMBL" id="CAB4955506.1"/>
    </source>
</evidence>
<organism evidence="1">
    <name type="scientific">freshwater metagenome</name>
    <dbReference type="NCBI Taxonomy" id="449393"/>
    <lineage>
        <taxon>unclassified sequences</taxon>
        <taxon>metagenomes</taxon>
        <taxon>ecological metagenomes</taxon>
    </lineage>
</organism>
<dbReference type="EMBL" id="CAFBNE010000058">
    <property type="protein sequence ID" value="CAB4955506.1"/>
    <property type="molecule type" value="Genomic_DNA"/>
</dbReference>
<reference evidence="1" key="1">
    <citation type="submission" date="2020-05" db="EMBL/GenBank/DDBJ databases">
        <authorList>
            <person name="Chiriac C."/>
            <person name="Salcher M."/>
            <person name="Ghai R."/>
            <person name="Kavagutti S V."/>
        </authorList>
    </citation>
    <scope>NUCLEOTIDE SEQUENCE</scope>
</reference>
<gene>
    <name evidence="1" type="ORF">UFOPK3772_01828</name>
</gene>
<proteinExistence type="predicted"/>
<name>A0A6J7KI19_9ZZZZ</name>